<sequence length="152" mass="15205">MRGLALALVTGAALVGCGGEDEPATTGAEDARPEATETGAIRSASPAVGSPARGGLTQDLESSRVTIANGKLDPDRIEAQAGIPFVLTVEGDGQTHTFVVQDLVAETQIAAQGATEVQLNVPEGTEGDKQILLDGQEAGTLSVQGAGGVPDS</sequence>
<evidence type="ECO:0000313" key="3">
    <source>
        <dbReference type="EMBL" id="CAA9568272.1"/>
    </source>
</evidence>
<evidence type="ECO:0000259" key="2">
    <source>
        <dbReference type="Pfam" id="PF13473"/>
    </source>
</evidence>
<dbReference type="InterPro" id="IPR028096">
    <property type="entry name" value="EfeO_Cupredoxin"/>
</dbReference>
<protein>
    <recommendedName>
        <fullName evidence="2">EfeO-type cupredoxin-like domain-containing protein</fullName>
    </recommendedName>
</protein>
<proteinExistence type="predicted"/>
<reference evidence="3" key="1">
    <citation type="submission" date="2020-02" db="EMBL/GenBank/DDBJ databases">
        <authorList>
            <person name="Meier V. D."/>
        </authorList>
    </citation>
    <scope>NUCLEOTIDE SEQUENCE</scope>
    <source>
        <strain evidence="3">AVDCRST_MAG19</strain>
    </source>
</reference>
<evidence type="ECO:0000256" key="1">
    <source>
        <dbReference type="SAM" id="MobiDB-lite"/>
    </source>
</evidence>
<dbReference type="Pfam" id="PF13473">
    <property type="entry name" value="Cupredoxin_1"/>
    <property type="match status" value="1"/>
</dbReference>
<name>A0A6J4V527_9BACT</name>
<gene>
    <name evidence="3" type="ORF">AVDCRST_MAG19-2500</name>
</gene>
<dbReference type="AlphaFoldDB" id="A0A6J4V527"/>
<feature type="domain" description="EfeO-type cupredoxin-like" evidence="2">
    <location>
        <begin position="60"/>
        <end position="120"/>
    </location>
</feature>
<organism evidence="3">
    <name type="scientific">uncultured Thermomicrobiales bacterium</name>
    <dbReference type="NCBI Taxonomy" id="1645740"/>
    <lineage>
        <taxon>Bacteria</taxon>
        <taxon>Pseudomonadati</taxon>
        <taxon>Thermomicrobiota</taxon>
        <taxon>Thermomicrobia</taxon>
        <taxon>Thermomicrobiales</taxon>
        <taxon>environmental samples</taxon>
    </lineage>
</organism>
<accession>A0A6J4V527</accession>
<dbReference type="PROSITE" id="PS51257">
    <property type="entry name" value="PROKAR_LIPOPROTEIN"/>
    <property type="match status" value="1"/>
</dbReference>
<dbReference type="EMBL" id="CADCWL010000121">
    <property type="protein sequence ID" value="CAA9568272.1"/>
    <property type="molecule type" value="Genomic_DNA"/>
</dbReference>
<feature type="region of interest" description="Disordered" evidence="1">
    <location>
        <begin position="18"/>
        <end position="61"/>
    </location>
</feature>